<evidence type="ECO:0000313" key="9">
    <source>
        <dbReference type="EMBL" id="KAL1504302.1"/>
    </source>
</evidence>
<organism evidence="9 10">
    <name type="scientific">Prymnesium parvum</name>
    <name type="common">Toxic golden alga</name>
    <dbReference type="NCBI Taxonomy" id="97485"/>
    <lineage>
        <taxon>Eukaryota</taxon>
        <taxon>Haptista</taxon>
        <taxon>Haptophyta</taxon>
        <taxon>Prymnesiophyceae</taxon>
        <taxon>Prymnesiales</taxon>
        <taxon>Prymnesiaceae</taxon>
        <taxon>Prymnesium</taxon>
    </lineage>
</organism>
<dbReference type="SMART" id="SM01144">
    <property type="entry name" value="DTW"/>
    <property type="match status" value="1"/>
</dbReference>
<feature type="domain" description="DTW" evidence="8">
    <location>
        <begin position="221"/>
        <end position="406"/>
    </location>
</feature>
<comment type="catalytic activity">
    <reaction evidence="6">
        <text>a uridine in tRNA + S-adenosyl-L-methionine = a 3-[(3S)-3-amino-3-carboxypropyl]uridine in tRNA + S-methyl-5'-thioadenosine + H(+)</text>
        <dbReference type="Rhea" id="RHEA:62432"/>
        <dbReference type="Rhea" id="RHEA-COMP:13339"/>
        <dbReference type="Rhea" id="RHEA-COMP:16092"/>
        <dbReference type="ChEBI" id="CHEBI:15378"/>
        <dbReference type="ChEBI" id="CHEBI:17509"/>
        <dbReference type="ChEBI" id="CHEBI:59789"/>
        <dbReference type="ChEBI" id="CHEBI:65315"/>
        <dbReference type="ChEBI" id="CHEBI:82930"/>
        <dbReference type="EC" id="2.5.1.25"/>
    </reaction>
</comment>
<evidence type="ECO:0000256" key="3">
    <source>
        <dbReference type="ARBA" id="ARBA00022691"/>
    </source>
</evidence>
<dbReference type="EMBL" id="JBGBPQ010000020">
    <property type="protein sequence ID" value="KAL1504302.1"/>
    <property type="molecule type" value="Genomic_DNA"/>
</dbReference>
<proteinExistence type="inferred from homology"/>
<feature type="region of interest" description="Disordered" evidence="7">
    <location>
        <begin position="19"/>
        <end position="53"/>
    </location>
</feature>
<reference evidence="9 10" key="1">
    <citation type="journal article" date="2024" name="Science">
        <title>Giant polyketide synthase enzymes in the biosynthesis of giant marine polyether toxins.</title>
        <authorList>
            <person name="Fallon T.R."/>
            <person name="Shende V.V."/>
            <person name="Wierzbicki I.H."/>
            <person name="Pendleton A.L."/>
            <person name="Watervoot N.F."/>
            <person name="Auber R.P."/>
            <person name="Gonzalez D.J."/>
            <person name="Wisecaver J.H."/>
            <person name="Moore B.S."/>
        </authorList>
    </citation>
    <scope>NUCLEOTIDE SEQUENCE [LARGE SCALE GENOMIC DNA]</scope>
    <source>
        <strain evidence="9 10">12B1</strain>
    </source>
</reference>
<feature type="compositionally biased region" description="Low complexity" evidence="7">
    <location>
        <begin position="32"/>
        <end position="53"/>
    </location>
</feature>
<evidence type="ECO:0000256" key="6">
    <source>
        <dbReference type="ARBA" id="ARBA00048718"/>
    </source>
</evidence>
<name>A0AB34IS59_PRYPA</name>
<dbReference type="GO" id="GO:0016432">
    <property type="term" value="F:tRNA-uridine aminocarboxypropyltransferase activity"/>
    <property type="evidence" value="ECO:0007669"/>
    <property type="project" value="UniProtKB-EC"/>
</dbReference>
<evidence type="ECO:0000313" key="10">
    <source>
        <dbReference type="Proteomes" id="UP001515480"/>
    </source>
</evidence>
<dbReference type="SUPFAM" id="SSF54791">
    <property type="entry name" value="Eukaryotic type KH-domain (KH-domain type I)"/>
    <property type="match status" value="1"/>
</dbReference>
<evidence type="ECO:0000256" key="4">
    <source>
        <dbReference type="ARBA" id="ARBA00022694"/>
    </source>
</evidence>
<dbReference type="GO" id="GO:0003723">
    <property type="term" value="F:RNA binding"/>
    <property type="evidence" value="ECO:0007669"/>
    <property type="project" value="InterPro"/>
</dbReference>
<keyword evidence="4" id="KW-0819">tRNA processing</keyword>
<dbReference type="GO" id="GO:0008033">
    <property type="term" value="P:tRNA processing"/>
    <property type="evidence" value="ECO:0007669"/>
    <property type="project" value="UniProtKB-KW"/>
</dbReference>
<dbReference type="PANTHER" id="PTHR21392:SF0">
    <property type="entry name" value="TRNA-URIDINE AMINOCARBOXYPROPYLTRANSFERASE 2"/>
    <property type="match status" value="1"/>
</dbReference>
<keyword evidence="2" id="KW-0808">Transferase</keyword>
<evidence type="ECO:0000256" key="1">
    <source>
        <dbReference type="ARBA" id="ARBA00012386"/>
    </source>
</evidence>
<dbReference type="PANTHER" id="PTHR21392">
    <property type="entry name" value="TRNA-URIDINE AMINOCARBOXYPROPYLTRANSFERASE 2"/>
    <property type="match status" value="1"/>
</dbReference>
<dbReference type="InterPro" id="IPR005636">
    <property type="entry name" value="DTW"/>
</dbReference>
<evidence type="ECO:0000256" key="5">
    <source>
        <dbReference type="ARBA" id="ARBA00034489"/>
    </source>
</evidence>
<dbReference type="AlphaFoldDB" id="A0AB34IS59"/>
<dbReference type="InterPro" id="IPR039262">
    <property type="entry name" value="DTWD2/TAPT"/>
</dbReference>
<sequence>MRLFPPLCRPLLSPLRAMCSSPPRHEPPYPRPSHQPAQQPCASPSSSAPLPTAPLNSRSRLVVLIGTRAQLSHAAHVLDAILRGTTCAPPVDVPVLPHPSTADDQLPALEMLRPATAAWEPQSPRGAKRIRSLLARQGTFRHDLVVDGRLMGRILGPRGIWHMEIQQRTGCAIIIPAPEAECGAAARRDRTRLFELNRVLDEIPEAERSLHIARRTREHKLAGLCGRCWMMAGHCVCSAIRSLGPLHTRKVDVHIAVHYKEYGRATATAKLLPLLAPDAARLHPYPEVPTRRVRVWVRGATPAGALKQWVAEQQARVPLLVLDGTWANVKSMARQLGDVPGVTMIHVNDEVQGPSQFKSRRQISAEKVSTVEAIALALEALGEEDIYEPAIAALELSTQAEMTQGGVLPRKPDSTALQSSMPSESLVAKDGSFLHDLN</sequence>
<accession>A0AB34IS59</accession>
<dbReference type="EC" id="2.5.1.25" evidence="1"/>
<comment type="similarity">
    <text evidence="5">Belongs to the TDD superfamily. DTWD2 family.</text>
</comment>
<keyword evidence="10" id="KW-1185">Reference proteome</keyword>
<gene>
    <name evidence="9" type="ORF">AB1Y20_010709</name>
</gene>
<evidence type="ECO:0000259" key="8">
    <source>
        <dbReference type="SMART" id="SM01144"/>
    </source>
</evidence>
<feature type="region of interest" description="Disordered" evidence="7">
    <location>
        <begin position="404"/>
        <end position="438"/>
    </location>
</feature>
<keyword evidence="3" id="KW-0949">S-adenosyl-L-methionine</keyword>
<evidence type="ECO:0000256" key="2">
    <source>
        <dbReference type="ARBA" id="ARBA00022679"/>
    </source>
</evidence>
<dbReference type="InterPro" id="IPR036612">
    <property type="entry name" value="KH_dom_type_1_sf"/>
</dbReference>
<comment type="caution">
    <text evidence="9">The sequence shown here is derived from an EMBL/GenBank/DDBJ whole genome shotgun (WGS) entry which is preliminary data.</text>
</comment>
<protein>
    <recommendedName>
        <fullName evidence="1">tRNA-uridine aminocarboxypropyltransferase</fullName>
        <ecNumber evidence="1">2.5.1.25</ecNumber>
    </recommendedName>
</protein>
<dbReference type="Proteomes" id="UP001515480">
    <property type="component" value="Unassembled WGS sequence"/>
</dbReference>
<dbReference type="Pfam" id="PF03942">
    <property type="entry name" value="DTW"/>
    <property type="match status" value="1"/>
</dbReference>
<evidence type="ECO:0000256" key="7">
    <source>
        <dbReference type="SAM" id="MobiDB-lite"/>
    </source>
</evidence>